<evidence type="ECO:0000259" key="17">
    <source>
        <dbReference type="Pfam" id="PF01416"/>
    </source>
</evidence>
<evidence type="ECO:0000256" key="11">
    <source>
        <dbReference type="ARBA" id="ARBA00073968"/>
    </source>
</evidence>
<feature type="compositionally biased region" description="Basic and acidic residues" evidence="16">
    <location>
        <begin position="99"/>
        <end position="115"/>
    </location>
</feature>
<dbReference type="OMA" id="NKAFDCR"/>
<dbReference type="InterPro" id="IPR001406">
    <property type="entry name" value="PsdUridine_synth_TruA"/>
</dbReference>
<dbReference type="InterPro" id="IPR020095">
    <property type="entry name" value="PsdUridine_synth_TruA_C"/>
</dbReference>
<dbReference type="SUPFAM" id="SSF55120">
    <property type="entry name" value="Pseudouridine synthase"/>
    <property type="match status" value="1"/>
</dbReference>
<name>N1PRY6_DOTSN</name>
<evidence type="ECO:0000256" key="12">
    <source>
        <dbReference type="ARBA" id="ARBA00079072"/>
    </source>
</evidence>
<dbReference type="GO" id="GO:0003723">
    <property type="term" value="F:RNA binding"/>
    <property type="evidence" value="ECO:0007669"/>
    <property type="project" value="InterPro"/>
</dbReference>
<dbReference type="GO" id="GO:0009982">
    <property type="term" value="F:pseudouridine synthase activity"/>
    <property type="evidence" value="ECO:0007669"/>
    <property type="project" value="InterPro"/>
</dbReference>
<protein>
    <recommendedName>
        <fullName evidence="11">tRNA pseudouridine synthase 1</fullName>
    </recommendedName>
    <alternativeName>
        <fullName evidence="12">tRNA pseudouridylate synthase 1</fullName>
    </alternativeName>
    <alternativeName>
        <fullName evidence="13">tRNA-uridine isomerase 1</fullName>
    </alternativeName>
</protein>
<dbReference type="HOGENOM" id="CLU_021971_1_0_1"/>
<organism evidence="18 19">
    <name type="scientific">Dothistroma septosporum (strain NZE10 / CBS 128990)</name>
    <name type="common">Red band needle blight fungus</name>
    <name type="synonym">Mycosphaerella pini</name>
    <dbReference type="NCBI Taxonomy" id="675120"/>
    <lineage>
        <taxon>Eukaryota</taxon>
        <taxon>Fungi</taxon>
        <taxon>Dikarya</taxon>
        <taxon>Ascomycota</taxon>
        <taxon>Pezizomycotina</taxon>
        <taxon>Dothideomycetes</taxon>
        <taxon>Dothideomycetidae</taxon>
        <taxon>Mycosphaerellales</taxon>
        <taxon>Mycosphaerellaceae</taxon>
        <taxon>Dothistroma</taxon>
    </lineage>
</organism>
<dbReference type="EMBL" id="KB446538">
    <property type="protein sequence ID" value="EME45184.1"/>
    <property type="molecule type" value="Genomic_DNA"/>
</dbReference>
<feature type="compositionally biased region" description="Basic and acidic residues" evidence="16">
    <location>
        <begin position="389"/>
        <end position="399"/>
    </location>
</feature>
<evidence type="ECO:0000313" key="19">
    <source>
        <dbReference type="Proteomes" id="UP000016933"/>
    </source>
</evidence>
<dbReference type="eggNOG" id="KOG2553">
    <property type="taxonomic scope" value="Eukaryota"/>
</dbReference>
<keyword evidence="19" id="KW-1185">Reference proteome</keyword>
<comment type="catalytic activity">
    <reaction evidence="1">
        <text>a uridine in mRNA = a pseudouridine in mRNA</text>
        <dbReference type="Rhea" id="RHEA:56644"/>
        <dbReference type="Rhea" id="RHEA-COMP:14658"/>
        <dbReference type="Rhea" id="RHEA-COMP:14659"/>
        <dbReference type="ChEBI" id="CHEBI:65314"/>
        <dbReference type="ChEBI" id="CHEBI:65315"/>
    </reaction>
</comment>
<feature type="compositionally biased region" description="Basic and acidic residues" evidence="16">
    <location>
        <begin position="35"/>
        <end position="48"/>
    </location>
</feature>
<feature type="compositionally biased region" description="Polar residues" evidence="16">
    <location>
        <begin position="18"/>
        <end position="34"/>
    </location>
</feature>
<evidence type="ECO:0000256" key="13">
    <source>
        <dbReference type="ARBA" id="ARBA00080858"/>
    </source>
</evidence>
<dbReference type="CDD" id="cd02568">
    <property type="entry name" value="PseudoU_synth_PUS1_PUS2"/>
    <property type="match status" value="1"/>
</dbReference>
<dbReference type="Pfam" id="PF01416">
    <property type="entry name" value="PseudoU_synth_1"/>
    <property type="match status" value="1"/>
</dbReference>
<keyword evidence="6" id="KW-0819">tRNA processing</keyword>
<feature type="region of interest" description="Disordered" evidence="16">
    <location>
        <begin position="329"/>
        <end position="419"/>
    </location>
</feature>
<evidence type="ECO:0000256" key="7">
    <source>
        <dbReference type="ARBA" id="ARBA00023235"/>
    </source>
</evidence>
<dbReference type="Gene3D" id="3.30.70.660">
    <property type="entry name" value="Pseudouridine synthase I, catalytic domain, C-terminal subdomain"/>
    <property type="match status" value="1"/>
</dbReference>
<evidence type="ECO:0000256" key="9">
    <source>
        <dbReference type="ARBA" id="ARBA00036943"/>
    </source>
</evidence>
<feature type="compositionally biased region" description="Basic residues" evidence="16">
    <location>
        <begin position="72"/>
        <end position="86"/>
    </location>
</feature>
<evidence type="ECO:0000256" key="5">
    <source>
        <dbReference type="ARBA" id="ARBA00022664"/>
    </source>
</evidence>
<keyword evidence="5" id="KW-0507">mRNA processing</keyword>
<evidence type="ECO:0000256" key="8">
    <source>
        <dbReference type="ARBA" id="ARBA00023242"/>
    </source>
</evidence>
<dbReference type="GO" id="GO:1990481">
    <property type="term" value="P:mRNA pseudouridine synthesis"/>
    <property type="evidence" value="ECO:0007669"/>
    <property type="project" value="TreeGrafter"/>
</dbReference>
<feature type="domain" description="Pseudouridine synthase I TruA alpha/beta" evidence="17">
    <location>
        <begin position="487"/>
        <end position="599"/>
    </location>
</feature>
<dbReference type="STRING" id="675120.N1PRY6"/>
<accession>N1PRY6</accession>
<dbReference type="FunFam" id="3.30.70.660:FF:000002">
    <property type="entry name" value="tRNA pseudouridine synthase"/>
    <property type="match status" value="1"/>
</dbReference>
<proteinExistence type="inferred from homology"/>
<comment type="catalytic activity">
    <reaction evidence="9">
        <text>a uridine in tRNA = a pseudouridine in tRNA</text>
        <dbReference type="Rhea" id="RHEA:54572"/>
        <dbReference type="Rhea" id="RHEA-COMP:13339"/>
        <dbReference type="Rhea" id="RHEA-COMP:13934"/>
        <dbReference type="ChEBI" id="CHEBI:65314"/>
        <dbReference type="ChEBI" id="CHEBI:65315"/>
    </reaction>
</comment>
<evidence type="ECO:0000256" key="6">
    <source>
        <dbReference type="ARBA" id="ARBA00022694"/>
    </source>
</evidence>
<dbReference type="InterPro" id="IPR020097">
    <property type="entry name" value="PsdUridine_synth_TruA_a/b_dom"/>
</dbReference>
<keyword evidence="8" id="KW-0539">Nucleus</keyword>
<dbReference type="OrthoDB" id="10256309at2759"/>
<comment type="similarity">
    <text evidence="4">Belongs to the tRNA pseudouridine synthase TruA family.</text>
</comment>
<feature type="compositionally biased region" description="Basic and acidic residues" evidence="16">
    <location>
        <begin position="124"/>
        <end position="135"/>
    </location>
</feature>
<dbReference type="Proteomes" id="UP000016933">
    <property type="component" value="Unassembled WGS sequence"/>
</dbReference>
<comment type="catalytic activity">
    <reaction evidence="2">
        <text>uridine in snRNA = pseudouridine in snRNA</text>
        <dbReference type="Rhea" id="RHEA:51124"/>
        <dbReference type="Rhea" id="RHEA-COMP:12891"/>
        <dbReference type="Rhea" id="RHEA-COMP:12892"/>
        <dbReference type="ChEBI" id="CHEBI:65314"/>
        <dbReference type="ChEBI" id="CHEBI:65315"/>
    </reaction>
</comment>
<dbReference type="GO" id="GO:0031119">
    <property type="term" value="P:tRNA pseudouridine synthesis"/>
    <property type="evidence" value="ECO:0007669"/>
    <property type="project" value="InterPro"/>
</dbReference>
<dbReference type="PANTHER" id="PTHR11142:SF4">
    <property type="entry name" value="PSEUDOURIDYLATE SYNTHASE 1 HOMOLOG"/>
    <property type="match status" value="1"/>
</dbReference>
<evidence type="ECO:0000256" key="10">
    <source>
        <dbReference type="ARBA" id="ARBA00053072"/>
    </source>
</evidence>
<evidence type="ECO:0000256" key="16">
    <source>
        <dbReference type="SAM" id="MobiDB-lite"/>
    </source>
</evidence>
<dbReference type="InterPro" id="IPR020103">
    <property type="entry name" value="PsdUridine_synth_cat_dom_sf"/>
</dbReference>
<dbReference type="Gene3D" id="3.30.70.580">
    <property type="entry name" value="Pseudouridine synthase I, catalytic domain, N-terminal subdomain"/>
    <property type="match status" value="1"/>
</dbReference>
<dbReference type="SMR" id="N1PRY6"/>
<evidence type="ECO:0000256" key="14">
    <source>
        <dbReference type="PIRSR" id="PIRSR641708-1"/>
    </source>
</evidence>
<dbReference type="InterPro" id="IPR041708">
    <property type="entry name" value="PUS1/PUS2-like"/>
</dbReference>
<feature type="region of interest" description="Disordered" evidence="16">
    <location>
        <begin position="1"/>
        <end position="135"/>
    </location>
</feature>
<evidence type="ECO:0000256" key="2">
    <source>
        <dbReference type="ARBA" id="ARBA00001832"/>
    </source>
</evidence>
<gene>
    <name evidence="18" type="ORF">DOTSEDRAFT_87604</name>
</gene>
<reference evidence="19" key="1">
    <citation type="journal article" date="2012" name="PLoS Genet.">
        <title>The genomes of the fungal plant pathogens Cladosporium fulvum and Dothistroma septosporum reveal adaptation to different hosts and lifestyles but also signatures of common ancestry.</title>
        <authorList>
            <person name="de Wit P.J.G.M."/>
            <person name="van der Burgt A."/>
            <person name="Oekmen B."/>
            <person name="Stergiopoulos I."/>
            <person name="Abd-Elsalam K.A."/>
            <person name="Aerts A.L."/>
            <person name="Bahkali A.H."/>
            <person name="Beenen H.G."/>
            <person name="Chettri P."/>
            <person name="Cox M.P."/>
            <person name="Datema E."/>
            <person name="de Vries R.P."/>
            <person name="Dhillon B."/>
            <person name="Ganley A.R."/>
            <person name="Griffiths S.A."/>
            <person name="Guo Y."/>
            <person name="Hamelin R.C."/>
            <person name="Henrissat B."/>
            <person name="Kabir M.S."/>
            <person name="Jashni M.K."/>
            <person name="Kema G."/>
            <person name="Klaubauf S."/>
            <person name="Lapidus A."/>
            <person name="Levasseur A."/>
            <person name="Lindquist E."/>
            <person name="Mehrabi R."/>
            <person name="Ohm R.A."/>
            <person name="Owen T.J."/>
            <person name="Salamov A."/>
            <person name="Schwelm A."/>
            <person name="Schijlen E."/>
            <person name="Sun H."/>
            <person name="van den Burg H.A."/>
            <person name="van Ham R.C.H.J."/>
            <person name="Zhang S."/>
            <person name="Goodwin S.B."/>
            <person name="Grigoriev I.V."/>
            <person name="Collemare J."/>
            <person name="Bradshaw R.E."/>
        </authorList>
    </citation>
    <scope>NUCLEOTIDE SEQUENCE [LARGE SCALE GENOMIC DNA]</scope>
    <source>
        <strain evidence="19">NZE10 / CBS 128990</strain>
    </source>
</reference>
<evidence type="ECO:0000256" key="15">
    <source>
        <dbReference type="PIRSR" id="PIRSR641708-2"/>
    </source>
</evidence>
<reference evidence="18 19" key="2">
    <citation type="journal article" date="2012" name="PLoS Pathog.">
        <title>Diverse lifestyles and strategies of plant pathogenesis encoded in the genomes of eighteen Dothideomycetes fungi.</title>
        <authorList>
            <person name="Ohm R.A."/>
            <person name="Feau N."/>
            <person name="Henrissat B."/>
            <person name="Schoch C.L."/>
            <person name="Horwitz B.A."/>
            <person name="Barry K.W."/>
            <person name="Condon B.J."/>
            <person name="Copeland A.C."/>
            <person name="Dhillon B."/>
            <person name="Glaser F."/>
            <person name="Hesse C.N."/>
            <person name="Kosti I."/>
            <person name="LaButti K."/>
            <person name="Lindquist E.A."/>
            <person name="Lucas S."/>
            <person name="Salamov A.A."/>
            <person name="Bradshaw R.E."/>
            <person name="Ciuffetti L."/>
            <person name="Hamelin R.C."/>
            <person name="Kema G.H.J."/>
            <person name="Lawrence C."/>
            <person name="Scott J.A."/>
            <person name="Spatafora J.W."/>
            <person name="Turgeon B.G."/>
            <person name="de Wit P.J.G.M."/>
            <person name="Zhong S."/>
            <person name="Goodwin S.B."/>
            <person name="Grigoriev I.V."/>
        </authorList>
    </citation>
    <scope>NUCLEOTIDE SEQUENCE [LARGE SCALE GENOMIC DNA]</scope>
    <source>
        <strain evidence="19">NZE10 / CBS 128990</strain>
    </source>
</reference>
<feature type="active site" description="Nucleophile" evidence="14">
    <location>
        <position position="197"/>
    </location>
</feature>
<dbReference type="PANTHER" id="PTHR11142">
    <property type="entry name" value="PSEUDOURIDYLATE SYNTHASE"/>
    <property type="match status" value="1"/>
</dbReference>
<sequence>MDHSTAILEDSGKKTDNAAKSSSSDRQGESGRSSHGNDRGEQRHDKPYQSRHNQQSDRKRKGNWNDSSMQHGSRRGGRNDNKRHKKGDMGRGEYFATNPDKRRRNEEATEKRLREGATGQGIEFSKDEIDAEERRPKRKVAVLIGYSGTGYKGMQISGTEKTIEGDLFQAFIKAGAISKANAEDPKKSSLVRCARTDKGVHAAGNMISLKLIVEDDDIVDKINEALSPQIRVWGIERAIGSFSCYQACDSRWYEYLIPSYAFLPPHPSSWLAKQIEAAADAVGDRKGYEARQEEVKGFWQDVDEKDIKPILETIDEDIRWDVVKALQGEEEASAKTTKPEPDDEQPEQERKREKKTKQKPEDEKTEEAAIIVNDPQLSKEIKINANAKTEPDARVEADVKSGPQEKAAPEETVDSEVGSMDNQAEAGAAKTEAPTTEAIVAAQPAVDPEMERTLRLRAATKRLRNAYIQAKRRYRIPQQRIARIQDALNRYVGTRNYHNYTIQKTFKDPSAKRHIKSFQVNTKSVLIGDGPEDEKTEWLSMKVHGQSFMMHQIRKMIGMVTILVRAGGQLDQMDKSFTEARYSIPKVPGLGLLLERPVFDSYNTQQATKHDRPTLEFSKYDDKLQDFKEREIYQRIFREEEEKNEFARFFNHVDNFKEPYFLFVTSKGFNATKDIERRQ</sequence>
<evidence type="ECO:0000256" key="1">
    <source>
        <dbReference type="ARBA" id="ARBA00001166"/>
    </source>
</evidence>
<feature type="binding site" evidence="15">
    <location>
        <position position="253"/>
    </location>
    <ligand>
        <name>substrate</name>
    </ligand>
</feature>
<evidence type="ECO:0000256" key="4">
    <source>
        <dbReference type="ARBA" id="ARBA00009375"/>
    </source>
</evidence>
<dbReference type="InterPro" id="IPR020094">
    <property type="entry name" value="TruA/RsuA/RluB/E/F_N"/>
</dbReference>
<comment type="function">
    <text evidence="10">Formation of pseudouridine at positions 27 and 28 in the anticodon stem and loop of transfer RNAs; at positions 34 and 36 of intron-containing precursor tRNA(Ile) and at position 35 in the intron-containing tRNA(Tyr). Catalyzes pseudouridylation at position 44 in U2 snRNA. Also catalyzes pseudouridylation of mRNAs.</text>
</comment>
<comment type="subcellular location">
    <subcellularLocation>
        <location evidence="3">Nucleus</location>
    </subcellularLocation>
</comment>
<keyword evidence="7" id="KW-0413">Isomerase</keyword>
<dbReference type="AlphaFoldDB" id="N1PRY6"/>
<dbReference type="GO" id="GO:0006397">
    <property type="term" value="P:mRNA processing"/>
    <property type="evidence" value="ECO:0007669"/>
    <property type="project" value="UniProtKB-KW"/>
</dbReference>
<dbReference type="GO" id="GO:0005634">
    <property type="term" value="C:nucleus"/>
    <property type="evidence" value="ECO:0007669"/>
    <property type="project" value="UniProtKB-SubCell"/>
</dbReference>
<evidence type="ECO:0000256" key="3">
    <source>
        <dbReference type="ARBA" id="ARBA00004123"/>
    </source>
</evidence>
<evidence type="ECO:0000313" key="18">
    <source>
        <dbReference type="EMBL" id="EME45184.1"/>
    </source>
</evidence>
<dbReference type="GO" id="GO:0031120">
    <property type="term" value="P:snRNA pseudouridine synthesis"/>
    <property type="evidence" value="ECO:0007669"/>
    <property type="project" value="UniProtKB-ARBA"/>
</dbReference>
<dbReference type="FunFam" id="3.30.70.580:FF:000002">
    <property type="entry name" value="tRNA pseudouridine synthase"/>
    <property type="match status" value="1"/>
</dbReference>